<dbReference type="AlphaFoldDB" id="A0A314ZMA9"/>
<dbReference type="Proteomes" id="UP000250321">
    <property type="component" value="Unassembled WGS sequence"/>
</dbReference>
<dbReference type="PANTHER" id="PTHR34057">
    <property type="entry name" value="ELONGATION FACTOR"/>
    <property type="match status" value="1"/>
</dbReference>
<dbReference type="EMBL" id="PJQY01000071">
    <property type="protein sequence ID" value="PQQ19317.1"/>
    <property type="molecule type" value="Genomic_DNA"/>
</dbReference>
<name>A0A314ZMA9_PRUYE</name>
<reference evidence="2 3" key="1">
    <citation type="submission" date="2018-02" db="EMBL/GenBank/DDBJ databases">
        <title>Draft genome of wild Prunus yedoensis var. nudiflora.</title>
        <authorList>
            <person name="Baek S."/>
            <person name="Kim J.-H."/>
            <person name="Choi K."/>
            <person name="Kim G.-B."/>
            <person name="Cho A."/>
            <person name="Jang H."/>
            <person name="Shin C.-H."/>
            <person name="Yu H.-J."/>
            <person name="Mun J.-H."/>
        </authorList>
    </citation>
    <scope>NUCLEOTIDE SEQUENCE [LARGE SCALE GENOMIC DNA]</scope>
    <source>
        <strain evidence="3">cv. Jeju island</strain>
        <tissue evidence="2">Leaf</tissue>
    </source>
</reference>
<evidence type="ECO:0000313" key="2">
    <source>
        <dbReference type="EMBL" id="PQQ19317.1"/>
    </source>
</evidence>
<evidence type="ECO:0000256" key="1">
    <source>
        <dbReference type="SAM" id="MobiDB-lite"/>
    </source>
</evidence>
<proteinExistence type="predicted"/>
<gene>
    <name evidence="2" type="ORF">Pyn_12386</name>
</gene>
<organism evidence="2 3">
    <name type="scientific">Prunus yedoensis var. nudiflora</name>
    <dbReference type="NCBI Taxonomy" id="2094558"/>
    <lineage>
        <taxon>Eukaryota</taxon>
        <taxon>Viridiplantae</taxon>
        <taxon>Streptophyta</taxon>
        <taxon>Embryophyta</taxon>
        <taxon>Tracheophyta</taxon>
        <taxon>Spermatophyta</taxon>
        <taxon>Magnoliopsida</taxon>
        <taxon>eudicotyledons</taxon>
        <taxon>Gunneridae</taxon>
        <taxon>Pentapetalae</taxon>
        <taxon>rosids</taxon>
        <taxon>fabids</taxon>
        <taxon>Rosales</taxon>
        <taxon>Rosaceae</taxon>
        <taxon>Amygdaloideae</taxon>
        <taxon>Amygdaleae</taxon>
        <taxon>Prunus</taxon>
    </lineage>
</organism>
<feature type="region of interest" description="Disordered" evidence="1">
    <location>
        <begin position="79"/>
        <end position="101"/>
    </location>
</feature>
<accession>A0A314ZMA9</accession>
<comment type="caution">
    <text evidence="2">The sequence shown here is derived from an EMBL/GenBank/DDBJ whole genome shotgun (WGS) entry which is preliminary data.</text>
</comment>
<protein>
    <submittedName>
        <fullName evidence="2">Uncharacterized protein</fullName>
    </submittedName>
</protein>
<evidence type="ECO:0000313" key="3">
    <source>
        <dbReference type="Proteomes" id="UP000250321"/>
    </source>
</evidence>
<dbReference type="OrthoDB" id="21648at2759"/>
<dbReference type="PANTHER" id="PTHR34057:SF1">
    <property type="entry name" value="ELONGATION FACTOR"/>
    <property type="match status" value="1"/>
</dbReference>
<dbReference type="STRING" id="2094558.A0A314ZMA9"/>
<keyword evidence="3" id="KW-1185">Reference proteome</keyword>
<feature type="compositionally biased region" description="Polar residues" evidence="1">
    <location>
        <begin position="92"/>
        <end position="101"/>
    </location>
</feature>
<sequence>MAPAQPFTEIDQDCRPSINAKVELDTENRSSLPNSAAEGLGCMKNCEDTAIRMNGEDKASMCTSDVDVDIVECRNNHNSSLQAETEDPDATEYSSSFADTTSDTENFSGFSEGEVQSQFFADNGLASAFDAFSSSFQTRKKKLTNDWRNFIRPIMWRCKWMELKLKKLNHKHYNIPESLQ</sequence>